<dbReference type="KEGG" id="chyd:H4K34_12180"/>
<sequence length="611" mass="70346">MKNLFSIFLSLLCLWTLPAFSQSPNQANDAQALALAKQYFQDQEYEKVIDKLEDLGERSVEPQVYQLLFDSYLELEEYRDAIKLSRDWARRLPGRKANFEVDQLYLHLKEEDQRDAEKLMESFYEIIDRSPGQAYAYGKALSDRGYANRALSVYQHAIKGNPNMNFDYQMALLYGELGDIPKMHEMYLQMVERTPGYLATVKALLAQSIEAGQRDENLELLKQEIIKRIQGGGPERFNELLIHIYSQEENFRAAFTQLRALDRQGRLEGKEISNLARLAYNAGDFDLAARIYKYELDKGDSYPYYQSSVIAWLDSRKHSLQESESSTLEAWQSLAADYEQYGKGFRGDPFQADLMIPLAEVYAYRLNQADTAEAILTSLFDRSWIGEDDQALAQIAYADLLLFTGRRWDAIIYYRKAEKALDQSVIGQEAKFKRAKAAYYVGDFQWAQGIFSVLKESTSKLIANDAMQYSLLITDNMALDSTTEALEAYARADLFYYREIYDSALAILEVLDIGYADHPIADESLFLRASIKRAQHQDAEAIKLWQRVVDEYSDDILVDDALYEIGKTEEKLNHTDAAMKAYEQLFTEHVDSFFASDARKAYRRLRGDQIN</sequence>
<dbReference type="RefSeq" id="WP_210757668.1">
    <property type="nucleotide sequence ID" value="NZ_CP060139.1"/>
</dbReference>
<dbReference type="InterPro" id="IPR011990">
    <property type="entry name" value="TPR-like_helical_dom_sf"/>
</dbReference>
<reference evidence="2 3" key="1">
    <citation type="submission" date="2020-08" db="EMBL/GenBank/DDBJ databases">
        <title>Croceimicrobium hydrocarbonivorans gen. nov., sp. nov., a novel marine bacterium isolated from a bacterial consortium that degrades polyethylene terephthalate.</title>
        <authorList>
            <person name="Liu R."/>
        </authorList>
    </citation>
    <scope>NUCLEOTIDE SEQUENCE [LARGE SCALE GENOMIC DNA]</scope>
    <source>
        <strain evidence="2 3">A20-9</strain>
    </source>
</reference>
<keyword evidence="3" id="KW-1185">Reference proteome</keyword>
<feature type="signal peptide" evidence="1">
    <location>
        <begin position="1"/>
        <end position="21"/>
    </location>
</feature>
<feature type="chain" id="PRO_5028940436" description="Tetratricopeptide repeat protein" evidence="1">
    <location>
        <begin position="22"/>
        <end position="611"/>
    </location>
</feature>
<gene>
    <name evidence="2" type="ORF">H4K34_12180</name>
</gene>
<evidence type="ECO:0008006" key="4">
    <source>
        <dbReference type="Google" id="ProtNLM"/>
    </source>
</evidence>
<keyword evidence="1" id="KW-0732">Signal</keyword>
<proteinExistence type="predicted"/>
<dbReference type="Gene3D" id="1.25.40.10">
    <property type="entry name" value="Tetratricopeptide repeat domain"/>
    <property type="match status" value="2"/>
</dbReference>
<organism evidence="2 3">
    <name type="scientific">Croceimicrobium hydrocarbonivorans</name>
    <dbReference type="NCBI Taxonomy" id="2761580"/>
    <lineage>
        <taxon>Bacteria</taxon>
        <taxon>Pseudomonadati</taxon>
        <taxon>Bacteroidota</taxon>
        <taxon>Flavobacteriia</taxon>
        <taxon>Flavobacteriales</taxon>
        <taxon>Owenweeksiaceae</taxon>
        <taxon>Croceimicrobium</taxon>
    </lineage>
</organism>
<dbReference type="AlphaFoldDB" id="A0A7H0VBN4"/>
<evidence type="ECO:0000313" key="3">
    <source>
        <dbReference type="Proteomes" id="UP000516305"/>
    </source>
</evidence>
<evidence type="ECO:0000256" key="1">
    <source>
        <dbReference type="SAM" id="SignalP"/>
    </source>
</evidence>
<name>A0A7H0VBN4_9FLAO</name>
<protein>
    <recommendedName>
        <fullName evidence="4">Tetratricopeptide repeat protein</fullName>
    </recommendedName>
</protein>
<dbReference type="EMBL" id="CP060139">
    <property type="protein sequence ID" value="QNR23132.1"/>
    <property type="molecule type" value="Genomic_DNA"/>
</dbReference>
<accession>A0A7H0VBN4</accession>
<dbReference type="Proteomes" id="UP000516305">
    <property type="component" value="Chromosome"/>
</dbReference>
<evidence type="ECO:0000313" key="2">
    <source>
        <dbReference type="EMBL" id="QNR23132.1"/>
    </source>
</evidence>
<dbReference type="SUPFAM" id="SSF48452">
    <property type="entry name" value="TPR-like"/>
    <property type="match status" value="2"/>
</dbReference>